<reference evidence="2 3" key="1">
    <citation type="submission" date="2020-01" db="EMBL/GenBank/DDBJ databases">
        <authorList>
            <person name="Kim M."/>
        </authorList>
    </citation>
    <scope>NUCLEOTIDE SEQUENCE [LARGE SCALE GENOMIC DNA]</scope>
    <source>
        <strain evidence="2 3">BT10</strain>
    </source>
</reference>
<dbReference type="GO" id="GO:0016747">
    <property type="term" value="F:acyltransferase activity, transferring groups other than amino-acyl groups"/>
    <property type="evidence" value="ECO:0007669"/>
    <property type="project" value="InterPro"/>
</dbReference>
<dbReference type="KEGG" id="nib:GU926_06965"/>
<dbReference type="PANTHER" id="PTHR43792:SF1">
    <property type="entry name" value="N-ACETYLTRANSFERASE DOMAIN-CONTAINING PROTEIN"/>
    <property type="match status" value="1"/>
</dbReference>
<organism evidence="2 3">
    <name type="scientific">Nibribacter ruber</name>
    <dbReference type="NCBI Taxonomy" id="2698458"/>
    <lineage>
        <taxon>Bacteria</taxon>
        <taxon>Pseudomonadati</taxon>
        <taxon>Bacteroidota</taxon>
        <taxon>Cytophagia</taxon>
        <taxon>Cytophagales</taxon>
        <taxon>Hymenobacteraceae</taxon>
        <taxon>Nibribacter</taxon>
    </lineage>
</organism>
<protein>
    <submittedName>
        <fullName evidence="2">GNAT family N-acetyltransferase</fullName>
    </submittedName>
</protein>
<sequence>MQLQTPRLLLREFKEDDWHFTNLYEASQEVMRYQTRDVRDAQESQQHVLQCMQESQEDPRTIYDLAIVIKQTDMLIGRVGMKVDYDAEDAALWYLLNHKYWNKGYVTEAAQAMMNFGFTELHLHRIWADCDPRNTGSYRVMEKLGMRKEAHFIENIFIKGEWCDSFVYALLHREWQLANASLADRDFE</sequence>
<keyword evidence="2" id="KW-0808">Transferase</keyword>
<proteinExistence type="predicted"/>
<feature type="domain" description="N-acetyltransferase" evidence="1">
    <location>
        <begin position="8"/>
        <end position="173"/>
    </location>
</feature>
<dbReference type="InterPro" id="IPR000182">
    <property type="entry name" value="GNAT_dom"/>
</dbReference>
<dbReference type="RefSeq" id="WP_160690341.1">
    <property type="nucleotide sequence ID" value="NZ_CP047897.1"/>
</dbReference>
<dbReference type="InterPro" id="IPR016181">
    <property type="entry name" value="Acyl_CoA_acyltransferase"/>
</dbReference>
<gene>
    <name evidence="2" type="ORF">GU926_06965</name>
</gene>
<keyword evidence="3" id="KW-1185">Reference proteome</keyword>
<dbReference type="Proteomes" id="UP000464214">
    <property type="component" value="Chromosome"/>
</dbReference>
<dbReference type="SUPFAM" id="SSF55729">
    <property type="entry name" value="Acyl-CoA N-acyltransferases (Nat)"/>
    <property type="match status" value="1"/>
</dbReference>
<dbReference type="EMBL" id="CP047897">
    <property type="protein sequence ID" value="QHL87185.1"/>
    <property type="molecule type" value="Genomic_DNA"/>
</dbReference>
<dbReference type="PROSITE" id="PS51186">
    <property type="entry name" value="GNAT"/>
    <property type="match status" value="1"/>
</dbReference>
<evidence type="ECO:0000313" key="3">
    <source>
        <dbReference type="Proteomes" id="UP000464214"/>
    </source>
</evidence>
<dbReference type="Gene3D" id="3.40.630.30">
    <property type="match status" value="1"/>
</dbReference>
<dbReference type="AlphaFoldDB" id="A0A6P1NYQ7"/>
<dbReference type="PANTHER" id="PTHR43792">
    <property type="entry name" value="GNAT FAMILY, PUTATIVE (AFU_ORTHOLOGUE AFUA_3G00765)-RELATED-RELATED"/>
    <property type="match status" value="1"/>
</dbReference>
<evidence type="ECO:0000313" key="2">
    <source>
        <dbReference type="EMBL" id="QHL87185.1"/>
    </source>
</evidence>
<accession>A0A6P1NYQ7</accession>
<dbReference type="Pfam" id="PF13302">
    <property type="entry name" value="Acetyltransf_3"/>
    <property type="match status" value="1"/>
</dbReference>
<dbReference type="InterPro" id="IPR051531">
    <property type="entry name" value="N-acetyltransferase"/>
</dbReference>
<evidence type="ECO:0000259" key="1">
    <source>
        <dbReference type="PROSITE" id="PS51186"/>
    </source>
</evidence>
<name>A0A6P1NYQ7_9BACT</name>